<dbReference type="InterPro" id="IPR036938">
    <property type="entry name" value="PAP2/HPO_sf"/>
</dbReference>
<feature type="transmembrane region" description="Helical" evidence="1">
    <location>
        <begin position="59"/>
        <end position="82"/>
    </location>
</feature>
<feature type="transmembrane region" description="Helical" evidence="1">
    <location>
        <begin position="12"/>
        <end position="32"/>
    </location>
</feature>
<dbReference type="Gene3D" id="1.20.144.10">
    <property type="entry name" value="Phosphatidic acid phosphatase type 2/haloperoxidase"/>
    <property type="match status" value="1"/>
</dbReference>
<feature type="domain" description="Phosphatidic acid phosphatase type 2/haloperoxidase" evidence="2">
    <location>
        <begin position="92"/>
        <end position="199"/>
    </location>
</feature>
<evidence type="ECO:0000259" key="2">
    <source>
        <dbReference type="SMART" id="SM00014"/>
    </source>
</evidence>
<gene>
    <name evidence="3" type="ORF">JYA64_05385</name>
</gene>
<evidence type="ECO:0000313" key="3">
    <source>
        <dbReference type="EMBL" id="MBN3544714.1"/>
    </source>
</evidence>
<sequence>MMFSRRKRTETPLPSILVLLISGVIFTIITAARNQDPFRSFDERCSRSLYDSRTLSNRIMLIFSRLGSGFFTVPLGTLLFLSYKKTGEPDKSKLLLFNVFGVRLLNVLFKLLFKRRPPGWERKMNASKYGYPSAHTMNSSAFYSLLLILSGLSRNIWAVTGYILFLIMIGMSRVKLGIHFVFDMIAGMASGIFFNLASIKINNLFVRR</sequence>
<dbReference type="SUPFAM" id="SSF48317">
    <property type="entry name" value="Acid phosphatase/Vanadium-dependent haloperoxidase"/>
    <property type="match status" value="1"/>
</dbReference>
<feature type="transmembrane region" description="Helical" evidence="1">
    <location>
        <begin position="141"/>
        <end position="168"/>
    </location>
</feature>
<dbReference type="EMBL" id="JAFHKS010000042">
    <property type="protein sequence ID" value="MBN3544714.1"/>
    <property type="molecule type" value="Genomic_DNA"/>
</dbReference>
<keyword evidence="1" id="KW-0812">Transmembrane</keyword>
<dbReference type="PANTHER" id="PTHR14969">
    <property type="entry name" value="SPHINGOSINE-1-PHOSPHATE PHOSPHOHYDROLASE"/>
    <property type="match status" value="1"/>
</dbReference>
<organism evidence="3 4">
    <name type="scientific">Fictibacillus barbaricus</name>
    <dbReference type="NCBI Taxonomy" id="182136"/>
    <lineage>
        <taxon>Bacteria</taxon>
        <taxon>Bacillati</taxon>
        <taxon>Bacillota</taxon>
        <taxon>Bacilli</taxon>
        <taxon>Bacillales</taxon>
        <taxon>Fictibacillaceae</taxon>
        <taxon>Fictibacillus</taxon>
    </lineage>
</organism>
<reference evidence="3 4" key="1">
    <citation type="submission" date="2021-01" db="EMBL/GenBank/DDBJ databases">
        <title>Genome Sequencing of Type Strains.</title>
        <authorList>
            <person name="Lemaire J.F."/>
            <person name="Inderbitzin P."/>
            <person name="Collins S.B."/>
            <person name="Wespe N."/>
            <person name="Knight-Connoni V."/>
        </authorList>
    </citation>
    <scope>NUCLEOTIDE SEQUENCE [LARGE SCALE GENOMIC DNA]</scope>
    <source>
        <strain evidence="3 4">DSM 14730</strain>
    </source>
</reference>
<dbReference type="Pfam" id="PF01569">
    <property type="entry name" value="PAP2"/>
    <property type="match status" value="1"/>
</dbReference>
<protein>
    <submittedName>
        <fullName evidence="3">Phosphatase PAP2 family protein</fullName>
    </submittedName>
</protein>
<dbReference type="RefSeq" id="WP_188403614.1">
    <property type="nucleotide sequence ID" value="NZ_BMCE01000002.1"/>
</dbReference>
<proteinExistence type="predicted"/>
<accession>A0ABS2ZDJ6</accession>
<comment type="caution">
    <text evidence="3">The sequence shown here is derived from an EMBL/GenBank/DDBJ whole genome shotgun (WGS) entry which is preliminary data.</text>
</comment>
<keyword evidence="1" id="KW-0472">Membrane</keyword>
<dbReference type="InterPro" id="IPR000326">
    <property type="entry name" value="PAP2/HPO"/>
</dbReference>
<name>A0ABS2ZDJ6_9BACL</name>
<dbReference type="SMART" id="SM00014">
    <property type="entry name" value="acidPPc"/>
    <property type="match status" value="1"/>
</dbReference>
<keyword evidence="4" id="KW-1185">Reference proteome</keyword>
<feature type="transmembrane region" description="Helical" evidence="1">
    <location>
        <begin position="180"/>
        <end position="199"/>
    </location>
</feature>
<keyword evidence="1" id="KW-1133">Transmembrane helix</keyword>
<evidence type="ECO:0000256" key="1">
    <source>
        <dbReference type="SAM" id="Phobius"/>
    </source>
</evidence>
<dbReference type="Proteomes" id="UP001319060">
    <property type="component" value="Unassembled WGS sequence"/>
</dbReference>
<dbReference type="PANTHER" id="PTHR14969:SF13">
    <property type="entry name" value="AT30094P"/>
    <property type="match status" value="1"/>
</dbReference>
<evidence type="ECO:0000313" key="4">
    <source>
        <dbReference type="Proteomes" id="UP001319060"/>
    </source>
</evidence>